<organism evidence="6 7">
    <name type="scientific">Gadus morhua</name>
    <name type="common">Atlantic cod</name>
    <dbReference type="NCBI Taxonomy" id="8049"/>
    <lineage>
        <taxon>Eukaryota</taxon>
        <taxon>Metazoa</taxon>
        <taxon>Chordata</taxon>
        <taxon>Craniata</taxon>
        <taxon>Vertebrata</taxon>
        <taxon>Euteleostomi</taxon>
        <taxon>Actinopterygii</taxon>
        <taxon>Neopterygii</taxon>
        <taxon>Teleostei</taxon>
        <taxon>Neoteleostei</taxon>
        <taxon>Acanthomorphata</taxon>
        <taxon>Zeiogadaria</taxon>
        <taxon>Gadariae</taxon>
        <taxon>Gadiformes</taxon>
        <taxon>Gadoidei</taxon>
        <taxon>Gadidae</taxon>
        <taxon>Gadus</taxon>
    </lineage>
</organism>
<dbReference type="GO" id="GO:0003755">
    <property type="term" value="F:peptidyl-prolyl cis-trans isomerase activity"/>
    <property type="evidence" value="ECO:0007669"/>
    <property type="project" value="UniProtKB-KW"/>
</dbReference>
<proteinExistence type="predicted"/>
<evidence type="ECO:0000256" key="3">
    <source>
        <dbReference type="ARBA" id="ARBA00023110"/>
    </source>
</evidence>
<name>A0A8C5CVI4_GADMO</name>
<reference evidence="6" key="1">
    <citation type="submission" date="2025-08" db="UniProtKB">
        <authorList>
            <consortium name="Ensembl"/>
        </authorList>
    </citation>
    <scope>IDENTIFICATION</scope>
</reference>
<dbReference type="GO" id="GO:0006364">
    <property type="term" value="P:rRNA processing"/>
    <property type="evidence" value="ECO:0007669"/>
    <property type="project" value="InterPro"/>
</dbReference>
<dbReference type="GO" id="GO:0003677">
    <property type="term" value="F:DNA binding"/>
    <property type="evidence" value="ECO:0007669"/>
    <property type="project" value="InterPro"/>
</dbReference>
<evidence type="ECO:0000256" key="4">
    <source>
        <dbReference type="ARBA" id="ARBA00023235"/>
    </source>
</evidence>
<dbReference type="SUPFAM" id="SSF54534">
    <property type="entry name" value="FKBP-like"/>
    <property type="match status" value="1"/>
</dbReference>
<dbReference type="InterPro" id="IPR043323">
    <property type="entry name" value="PIN4"/>
</dbReference>
<accession>A0A8C5CVI4</accession>
<protein>
    <recommendedName>
        <fullName evidence="2">peptidylprolyl isomerase</fullName>
        <ecNumber evidence="2">5.2.1.8</ecNumber>
    </recommendedName>
</protein>
<dbReference type="Proteomes" id="UP000694546">
    <property type="component" value="Chromosome 10"/>
</dbReference>
<keyword evidence="7" id="KW-1185">Reference proteome</keyword>
<evidence type="ECO:0000313" key="6">
    <source>
        <dbReference type="Ensembl" id="ENSGMOP00000066811.1"/>
    </source>
</evidence>
<dbReference type="InterPro" id="IPR046357">
    <property type="entry name" value="PPIase_dom_sf"/>
</dbReference>
<dbReference type="EC" id="5.2.1.8" evidence="2"/>
<dbReference type="Gene3D" id="3.10.50.40">
    <property type="match status" value="1"/>
</dbReference>
<keyword evidence="3" id="KW-0697">Rotamase</keyword>
<dbReference type="AlphaFoldDB" id="A0A8C5CVI4"/>
<evidence type="ECO:0000256" key="5">
    <source>
        <dbReference type="SAM" id="MobiDB-lite"/>
    </source>
</evidence>
<comment type="catalytic activity">
    <reaction evidence="1">
        <text>[protein]-peptidylproline (omega=180) = [protein]-peptidylproline (omega=0)</text>
        <dbReference type="Rhea" id="RHEA:16237"/>
        <dbReference type="Rhea" id="RHEA-COMP:10747"/>
        <dbReference type="Rhea" id="RHEA-COMP:10748"/>
        <dbReference type="ChEBI" id="CHEBI:83833"/>
        <dbReference type="ChEBI" id="CHEBI:83834"/>
        <dbReference type="EC" id="5.2.1.8"/>
    </reaction>
</comment>
<dbReference type="PANTHER" id="PTHR45995">
    <property type="match status" value="1"/>
</dbReference>
<keyword evidence="4" id="KW-0413">Isomerase</keyword>
<evidence type="ECO:0000256" key="1">
    <source>
        <dbReference type="ARBA" id="ARBA00000971"/>
    </source>
</evidence>
<reference evidence="6" key="2">
    <citation type="submission" date="2025-09" db="UniProtKB">
        <authorList>
            <consortium name="Ensembl"/>
        </authorList>
    </citation>
    <scope>IDENTIFICATION</scope>
</reference>
<dbReference type="Ensembl" id="ENSGMOT00000032122.1">
    <property type="protein sequence ID" value="ENSGMOP00000066811.1"/>
    <property type="gene ID" value="ENSGMOG00000007050.2"/>
</dbReference>
<evidence type="ECO:0000313" key="7">
    <source>
        <dbReference type="Proteomes" id="UP000694546"/>
    </source>
</evidence>
<sequence length="185" mass="20206">MPPKGKGGKEGKGGKGGKAPAASGSGDTDKNEKAPKGGTAVKVRHILCEKHGKCMEAMEKLKAGVRFNEVATQYSEDKARQGVRSCIIDKKHIYPLNLLKGNTVLGDQIILTVSPGFTETSVTNIICKNDCRIRIAFSVSEPTMIVNNGHIVNIILTNYIVNFKPREKTMVHNPNRHCDNQNMFC</sequence>
<evidence type="ECO:0000256" key="2">
    <source>
        <dbReference type="ARBA" id="ARBA00013194"/>
    </source>
</evidence>
<feature type="region of interest" description="Disordered" evidence="5">
    <location>
        <begin position="1"/>
        <end position="38"/>
    </location>
</feature>